<keyword evidence="2 5" id="KW-0812">Transmembrane</keyword>
<comment type="caution">
    <text evidence="6">The sequence shown here is derived from an EMBL/GenBank/DDBJ whole genome shotgun (WGS) entry which is preliminary data.</text>
</comment>
<name>A0A0R2CFY9_9LACO</name>
<reference evidence="6 7" key="1">
    <citation type="journal article" date="2015" name="Genome Announc.">
        <title>Expanding the biotechnology potential of lactobacilli through comparative genomics of 213 strains and associated genera.</title>
        <authorList>
            <person name="Sun Z."/>
            <person name="Harris H.M."/>
            <person name="McCann A."/>
            <person name="Guo C."/>
            <person name="Argimon S."/>
            <person name="Zhang W."/>
            <person name="Yang X."/>
            <person name="Jeffery I.B."/>
            <person name="Cooney J.C."/>
            <person name="Kagawa T.F."/>
            <person name="Liu W."/>
            <person name="Song Y."/>
            <person name="Salvetti E."/>
            <person name="Wrobel A."/>
            <person name="Rasinkangas P."/>
            <person name="Parkhill J."/>
            <person name="Rea M.C."/>
            <person name="O'Sullivan O."/>
            <person name="Ritari J."/>
            <person name="Douillard F.P."/>
            <person name="Paul Ross R."/>
            <person name="Yang R."/>
            <person name="Briner A.E."/>
            <person name="Felis G.E."/>
            <person name="de Vos W.M."/>
            <person name="Barrangou R."/>
            <person name="Klaenhammer T.R."/>
            <person name="Caufield P.W."/>
            <person name="Cui Y."/>
            <person name="Zhang H."/>
            <person name="O'Toole P.W."/>
        </authorList>
    </citation>
    <scope>NUCLEOTIDE SEQUENCE [LARGE SCALE GENOMIC DNA]</scope>
    <source>
        <strain evidence="6 7">DSM 22689</strain>
    </source>
</reference>
<dbReference type="RefSeq" id="WP_035421445.1">
    <property type="nucleotide sequence ID" value="NZ_AYZI01000008.1"/>
</dbReference>
<dbReference type="InterPro" id="IPR008217">
    <property type="entry name" value="Ccc1_fam"/>
</dbReference>
<evidence type="ECO:0000256" key="4">
    <source>
        <dbReference type="ARBA" id="ARBA00023136"/>
    </source>
</evidence>
<evidence type="ECO:0000256" key="3">
    <source>
        <dbReference type="ARBA" id="ARBA00022989"/>
    </source>
</evidence>
<sequence>MKLPNRHRKTTMDEKLNVLRAGVLGSNDGILTVVGVLFSVAVANANPFTIFIAGLSDLLSCAFSMAGGEYASVSSQRDTEKAAVAKEQRLLEVDFASERADVIAYYQARGISEATATAIADDLLSKRPLQTMISIKYDLEIDRYMSPWSAAFSSLISAASGGVLPLLAMTLLPSNLKWDGTILAVIIAVAITGFLSAKLGNGMVKIAVIRNVFVGIITMFIHYFVGIIFGHYF</sequence>
<dbReference type="PANTHER" id="PTHR31851">
    <property type="entry name" value="FE(2+)/MN(2+) TRANSPORTER PCL1"/>
    <property type="match status" value="1"/>
</dbReference>
<evidence type="ECO:0000256" key="2">
    <source>
        <dbReference type="ARBA" id="ARBA00022692"/>
    </source>
</evidence>
<dbReference type="GO" id="GO:0030026">
    <property type="term" value="P:intracellular manganese ion homeostasis"/>
    <property type="evidence" value="ECO:0007669"/>
    <property type="project" value="InterPro"/>
</dbReference>
<dbReference type="GO" id="GO:0005384">
    <property type="term" value="F:manganese ion transmembrane transporter activity"/>
    <property type="evidence" value="ECO:0007669"/>
    <property type="project" value="InterPro"/>
</dbReference>
<comment type="subcellular location">
    <subcellularLocation>
        <location evidence="1">Endomembrane system</location>
        <topology evidence="1">Multi-pass membrane protein</topology>
    </subcellularLocation>
</comment>
<keyword evidence="3 5" id="KW-1133">Transmembrane helix</keyword>
<feature type="transmembrane region" description="Helical" evidence="5">
    <location>
        <begin position="212"/>
        <end position="232"/>
    </location>
</feature>
<gene>
    <name evidence="6" type="ORF">FC87_GL001254</name>
</gene>
<dbReference type="STRING" id="1423745.GCA_001311215_00694"/>
<evidence type="ECO:0000313" key="7">
    <source>
        <dbReference type="Proteomes" id="UP000051586"/>
    </source>
</evidence>
<evidence type="ECO:0000256" key="1">
    <source>
        <dbReference type="ARBA" id="ARBA00004127"/>
    </source>
</evidence>
<protein>
    <recommendedName>
        <fullName evidence="8">Integral membrane protein</fullName>
    </recommendedName>
</protein>
<dbReference type="CDD" id="cd02432">
    <property type="entry name" value="Nodulin-21_like_1"/>
    <property type="match status" value="1"/>
</dbReference>
<dbReference type="Proteomes" id="UP000051586">
    <property type="component" value="Unassembled WGS sequence"/>
</dbReference>
<dbReference type="Pfam" id="PF01988">
    <property type="entry name" value="VIT1"/>
    <property type="match status" value="1"/>
</dbReference>
<evidence type="ECO:0000256" key="5">
    <source>
        <dbReference type="SAM" id="Phobius"/>
    </source>
</evidence>
<feature type="transmembrane region" description="Helical" evidence="5">
    <location>
        <begin position="48"/>
        <end position="67"/>
    </location>
</feature>
<dbReference type="EMBL" id="AYZI01000008">
    <property type="protein sequence ID" value="KRM90568.1"/>
    <property type="molecule type" value="Genomic_DNA"/>
</dbReference>
<dbReference type="AlphaFoldDB" id="A0A0R2CFY9"/>
<accession>A0A0R2CFY9</accession>
<evidence type="ECO:0008006" key="8">
    <source>
        <dbReference type="Google" id="ProtNLM"/>
    </source>
</evidence>
<proteinExistence type="predicted"/>
<dbReference type="PATRIC" id="fig|1423745.4.peg.1320"/>
<feature type="transmembrane region" description="Helical" evidence="5">
    <location>
        <begin position="148"/>
        <end position="168"/>
    </location>
</feature>
<organism evidence="6 7">
    <name type="scientific">Fructilactobacillus florum DSM 22689 = JCM 16035</name>
    <dbReference type="NCBI Taxonomy" id="1423745"/>
    <lineage>
        <taxon>Bacteria</taxon>
        <taxon>Bacillati</taxon>
        <taxon>Bacillota</taxon>
        <taxon>Bacilli</taxon>
        <taxon>Lactobacillales</taxon>
        <taxon>Lactobacillaceae</taxon>
        <taxon>Fructilactobacillus</taxon>
    </lineage>
</organism>
<feature type="transmembrane region" description="Helical" evidence="5">
    <location>
        <begin position="21"/>
        <end position="42"/>
    </location>
</feature>
<feature type="transmembrane region" description="Helical" evidence="5">
    <location>
        <begin position="180"/>
        <end position="200"/>
    </location>
</feature>
<keyword evidence="4 5" id="KW-0472">Membrane</keyword>
<dbReference type="GO" id="GO:0012505">
    <property type="term" value="C:endomembrane system"/>
    <property type="evidence" value="ECO:0007669"/>
    <property type="project" value="UniProtKB-SubCell"/>
</dbReference>
<evidence type="ECO:0000313" key="6">
    <source>
        <dbReference type="EMBL" id="KRM90568.1"/>
    </source>
</evidence>